<evidence type="ECO:0000313" key="2">
    <source>
        <dbReference type="Proteomes" id="UP000245768"/>
    </source>
</evidence>
<name>A0A316YSL2_9BASI</name>
<dbReference type="RefSeq" id="XP_025379310.1">
    <property type="nucleotide sequence ID" value="XM_025521268.1"/>
</dbReference>
<reference evidence="1 2" key="1">
    <citation type="journal article" date="2018" name="Mol. Biol. Evol.">
        <title>Broad Genomic Sampling Reveals a Smut Pathogenic Ancestry of the Fungal Clade Ustilaginomycotina.</title>
        <authorList>
            <person name="Kijpornyongpan T."/>
            <person name="Mondo S.J."/>
            <person name="Barry K."/>
            <person name="Sandor L."/>
            <person name="Lee J."/>
            <person name="Lipzen A."/>
            <person name="Pangilinan J."/>
            <person name="LaButti K."/>
            <person name="Hainaut M."/>
            <person name="Henrissat B."/>
            <person name="Grigoriev I.V."/>
            <person name="Spatafora J.W."/>
            <person name="Aime M.C."/>
        </authorList>
    </citation>
    <scope>NUCLEOTIDE SEQUENCE [LARGE SCALE GENOMIC DNA]</scope>
    <source>
        <strain evidence="1 2">MCA 4198</strain>
    </source>
</reference>
<dbReference type="OrthoDB" id="3983163at2759"/>
<sequence>MSTRSPRPLLGRIGRMIVRSSVLIAGRQLARRGFASSARLSRGASTKFEQRMAEAAKKPRPEQKWSNRTLIMLASCVGASTFMIGINQGYAAGKKEALEAVALSKDPLPPAQTAESPSTSQ</sequence>
<organism evidence="1 2">
    <name type="scientific">Acaromyces ingoldii</name>
    <dbReference type="NCBI Taxonomy" id="215250"/>
    <lineage>
        <taxon>Eukaryota</taxon>
        <taxon>Fungi</taxon>
        <taxon>Dikarya</taxon>
        <taxon>Basidiomycota</taxon>
        <taxon>Ustilaginomycotina</taxon>
        <taxon>Exobasidiomycetes</taxon>
        <taxon>Exobasidiales</taxon>
        <taxon>Cryptobasidiaceae</taxon>
        <taxon>Acaromyces</taxon>
    </lineage>
</organism>
<proteinExistence type="predicted"/>
<dbReference type="GeneID" id="37043184"/>
<accession>A0A316YSL2</accession>
<evidence type="ECO:0000313" key="1">
    <source>
        <dbReference type="EMBL" id="PWN92112.1"/>
    </source>
</evidence>
<gene>
    <name evidence="1" type="ORF">FA10DRAFT_265914</name>
</gene>
<protein>
    <submittedName>
        <fullName evidence="1">Uncharacterized protein</fullName>
    </submittedName>
</protein>
<dbReference type="Proteomes" id="UP000245768">
    <property type="component" value="Unassembled WGS sequence"/>
</dbReference>
<keyword evidence="2" id="KW-1185">Reference proteome</keyword>
<dbReference type="AlphaFoldDB" id="A0A316YSL2"/>
<dbReference type="InParanoid" id="A0A316YSL2"/>
<dbReference type="EMBL" id="KZ819635">
    <property type="protein sequence ID" value="PWN92112.1"/>
    <property type="molecule type" value="Genomic_DNA"/>
</dbReference>